<dbReference type="Proteomes" id="UP000594262">
    <property type="component" value="Unplaced"/>
</dbReference>
<sequence length="182" mass="21043">NNHGKEPIILVGNEEQKLKRNTLVAIIPRLSNEWIVSLNVRLHSPLSEVNFQNMWVCNIVHFTQGGHSLRHQYGDRTPLIGIGKTTSKFHITNAVNNDPIFNFNNDGVGNVLTINQTYHLEVHQRYVSNGDYRYFITIDGEELYSVLNTDARQFYDVKVFMSNDWQIVCPVYISNFEITNFL</sequence>
<proteinExistence type="predicted"/>
<dbReference type="AlphaFoldDB" id="A0A7M5UU39"/>
<name>A0A7M5UU39_9CNID</name>
<evidence type="ECO:0000313" key="2">
    <source>
        <dbReference type="Proteomes" id="UP000594262"/>
    </source>
</evidence>
<protein>
    <submittedName>
        <fullName evidence="1">Uncharacterized protein</fullName>
    </submittedName>
</protein>
<dbReference type="EnsemblMetazoa" id="CLYHEMT001395.1">
    <property type="protein sequence ID" value="CLYHEMP001395.1"/>
    <property type="gene ID" value="CLYHEMG001395"/>
</dbReference>
<reference evidence="1" key="1">
    <citation type="submission" date="2021-01" db="UniProtKB">
        <authorList>
            <consortium name="EnsemblMetazoa"/>
        </authorList>
    </citation>
    <scope>IDENTIFICATION</scope>
</reference>
<evidence type="ECO:0000313" key="1">
    <source>
        <dbReference type="EnsemblMetazoa" id="CLYHEMP001395.1"/>
    </source>
</evidence>
<organism evidence="1 2">
    <name type="scientific">Clytia hemisphaerica</name>
    <dbReference type="NCBI Taxonomy" id="252671"/>
    <lineage>
        <taxon>Eukaryota</taxon>
        <taxon>Metazoa</taxon>
        <taxon>Cnidaria</taxon>
        <taxon>Hydrozoa</taxon>
        <taxon>Hydroidolina</taxon>
        <taxon>Leptothecata</taxon>
        <taxon>Obeliida</taxon>
        <taxon>Clytiidae</taxon>
        <taxon>Clytia</taxon>
    </lineage>
</organism>
<accession>A0A7M5UU39</accession>
<keyword evidence="2" id="KW-1185">Reference proteome</keyword>